<sequence length="218" mass="23515">MRYQAKVLRIEPGILQAEDEARWVVAAPGEVLTEQSEYRYNYPARGAGFGFLAGLALGASYLLGPASVWIGWLLVPLGLLGGFAWRKWLVPRTSRLGRQLRSGRAVLLSDDEINRQIVALARQSGPMYWELAGLAKRRDELRVQVRDRTLSPAARTVAREELNTQGQALAVGLAQGAMVEAMAALTGTDGGIAGAGLVNSQLYLNLEGGKAALLDLDS</sequence>
<keyword evidence="1" id="KW-0812">Transmembrane</keyword>
<feature type="transmembrane region" description="Helical" evidence="1">
    <location>
        <begin position="46"/>
        <end position="63"/>
    </location>
</feature>
<organism evidence="2 3">
    <name type="scientific">Nakamurella aerolata</name>
    <dbReference type="NCBI Taxonomy" id="1656892"/>
    <lineage>
        <taxon>Bacteria</taxon>
        <taxon>Bacillati</taxon>
        <taxon>Actinomycetota</taxon>
        <taxon>Actinomycetes</taxon>
        <taxon>Nakamurellales</taxon>
        <taxon>Nakamurellaceae</taxon>
        <taxon>Nakamurella</taxon>
    </lineage>
</organism>
<evidence type="ECO:0000256" key="1">
    <source>
        <dbReference type="SAM" id="Phobius"/>
    </source>
</evidence>
<name>A0A849A5B6_9ACTN</name>
<protein>
    <submittedName>
        <fullName evidence="2">Uncharacterized protein</fullName>
    </submittedName>
</protein>
<keyword evidence="3" id="KW-1185">Reference proteome</keyword>
<evidence type="ECO:0000313" key="2">
    <source>
        <dbReference type="EMBL" id="NNG34836.1"/>
    </source>
</evidence>
<keyword evidence="1" id="KW-1133">Transmembrane helix</keyword>
<feature type="transmembrane region" description="Helical" evidence="1">
    <location>
        <begin position="69"/>
        <end position="89"/>
    </location>
</feature>
<dbReference type="EMBL" id="JABEND010000002">
    <property type="protein sequence ID" value="NNG34836.1"/>
    <property type="molecule type" value="Genomic_DNA"/>
</dbReference>
<dbReference type="RefSeq" id="WP_171198508.1">
    <property type="nucleotide sequence ID" value="NZ_JABEND010000002.1"/>
</dbReference>
<accession>A0A849A5B6</accession>
<reference evidence="2 3" key="1">
    <citation type="submission" date="2020-05" db="EMBL/GenBank/DDBJ databases">
        <title>Nakamurella sp. DB0629 isolated from air conditioner.</title>
        <authorList>
            <person name="Kim D.H."/>
            <person name="Kim D.-U."/>
        </authorList>
    </citation>
    <scope>NUCLEOTIDE SEQUENCE [LARGE SCALE GENOMIC DNA]</scope>
    <source>
        <strain evidence="2 3">DB0629</strain>
    </source>
</reference>
<gene>
    <name evidence="2" type="ORF">HKD39_03700</name>
</gene>
<dbReference type="AlphaFoldDB" id="A0A849A5B6"/>
<evidence type="ECO:0000313" key="3">
    <source>
        <dbReference type="Proteomes" id="UP000562984"/>
    </source>
</evidence>
<proteinExistence type="predicted"/>
<comment type="caution">
    <text evidence="2">The sequence shown here is derived from an EMBL/GenBank/DDBJ whole genome shotgun (WGS) entry which is preliminary data.</text>
</comment>
<keyword evidence="1" id="KW-0472">Membrane</keyword>
<dbReference type="Proteomes" id="UP000562984">
    <property type="component" value="Unassembled WGS sequence"/>
</dbReference>